<dbReference type="Proteomes" id="UP000077868">
    <property type="component" value="Chromosome"/>
</dbReference>
<keyword evidence="4" id="KW-0249">Electron transport</keyword>
<keyword evidence="9" id="KW-1185">Reference proteome</keyword>
<dbReference type="InterPro" id="IPR008168">
    <property type="entry name" value="Cyt_C_IC"/>
</dbReference>
<evidence type="ECO:0000313" key="9">
    <source>
        <dbReference type="Proteomes" id="UP000077868"/>
    </source>
</evidence>
<dbReference type="GO" id="GO:0005506">
    <property type="term" value="F:iron ion binding"/>
    <property type="evidence" value="ECO:0007669"/>
    <property type="project" value="InterPro"/>
</dbReference>
<feature type="domain" description="Cytochrome c" evidence="7">
    <location>
        <begin position="165"/>
        <end position="253"/>
    </location>
</feature>
<evidence type="ECO:0000256" key="3">
    <source>
        <dbReference type="ARBA" id="ARBA00022723"/>
    </source>
</evidence>
<evidence type="ECO:0000256" key="6">
    <source>
        <dbReference type="PROSITE-ProRule" id="PRU00433"/>
    </source>
</evidence>
<evidence type="ECO:0000256" key="4">
    <source>
        <dbReference type="ARBA" id="ARBA00022982"/>
    </source>
</evidence>
<keyword evidence="5 6" id="KW-0408">Iron</keyword>
<feature type="domain" description="Cytochrome c" evidence="7">
    <location>
        <begin position="253"/>
        <end position="349"/>
    </location>
</feature>
<evidence type="ECO:0000313" key="8">
    <source>
        <dbReference type="EMBL" id="ANH39257.1"/>
    </source>
</evidence>
<accession>A0A1A9GLQ6</accession>
<organism evidence="8 9">
    <name type="scientific">Nocardioides dokdonensis FR1436</name>
    <dbReference type="NCBI Taxonomy" id="1300347"/>
    <lineage>
        <taxon>Bacteria</taxon>
        <taxon>Bacillati</taxon>
        <taxon>Actinomycetota</taxon>
        <taxon>Actinomycetes</taxon>
        <taxon>Propionibacteriales</taxon>
        <taxon>Nocardioidaceae</taxon>
        <taxon>Nocardioides</taxon>
    </lineage>
</organism>
<dbReference type="InterPro" id="IPR009056">
    <property type="entry name" value="Cyt_c-like_dom"/>
</dbReference>
<dbReference type="GO" id="GO:0020037">
    <property type="term" value="F:heme binding"/>
    <property type="evidence" value="ECO:0007669"/>
    <property type="project" value="InterPro"/>
</dbReference>
<evidence type="ECO:0000256" key="1">
    <source>
        <dbReference type="ARBA" id="ARBA00022448"/>
    </source>
</evidence>
<feature type="domain" description="Cytochrome c" evidence="7">
    <location>
        <begin position="64"/>
        <end position="152"/>
    </location>
</feature>
<dbReference type="SUPFAM" id="SSF46626">
    <property type="entry name" value="Cytochrome c"/>
    <property type="match status" value="3"/>
</dbReference>
<dbReference type="RefSeq" id="WP_084527626.1">
    <property type="nucleotide sequence ID" value="NZ_CP015079.1"/>
</dbReference>
<keyword evidence="2 6" id="KW-0349">Heme</keyword>
<evidence type="ECO:0000256" key="5">
    <source>
        <dbReference type="ARBA" id="ARBA00023004"/>
    </source>
</evidence>
<dbReference type="PRINTS" id="PR00605">
    <property type="entry name" value="CYTCHROMECIC"/>
</dbReference>
<reference evidence="8 9" key="1">
    <citation type="submission" date="2016-03" db="EMBL/GenBank/DDBJ databases">
        <title>Complete genome sequence of a soil Actinobacterium, Nocardioides dokdonensis FR1436.</title>
        <authorList>
            <person name="Kwon S.-K."/>
            <person name="Kim K."/>
            <person name="Kim J.F."/>
        </authorList>
    </citation>
    <scope>NUCLEOTIDE SEQUENCE [LARGE SCALE GENOMIC DNA]</scope>
    <source>
        <strain evidence="8 9">FR1436</strain>
    </source>
</reference>
<proteinExistence type="predicted"/>
<gene>
    <name evidence="8" type="primary">ccoP</name>
    <name evidence="8" type="ORF">I601_2841</name>
</gene>
<dbReference type="PANTHER" id="PTHR33751:SF1">
    <property type="entry name" value="CBB3-TYPE CYTOCHROME C OXIDASE SUBUNIT FIXP"/>
    <property type="match status" value="1"/>
</dbReference>
<dbReference type="PANTHER" id="PTHR33751">
    <property type="entry name" value="CBB3-TYPE CYTOCHROME C OXIDASE SUBUNIT FIXP"/>
    <property type="match status" value="1"/>
</dbReference>
<keyword evidence="3 6" id="KW-0479">Metal-binding</keyword>
<dbReference type="OrthoDB" id="9811281at2"/>
<evidence type="ECO:0000256" key="2">
    <source>
        <dbReference type="ARBA" id="ARBA00022617"/>
    </source>
</evidence>
<dbReference type="KEGG" id="ndk:I601_2841"/>
<dbReference type="InterPro" id="IPR050597">
    <property type="entry name" value="Cytochrome_c_Oxidase_Subunit"/>
</dbReference>
<evidence type="ECO:0000259" key="7">
    <source>
        <dbReference type="PROSITE" id="PS51007"/>
    </source>
</evidence>
<dbReference type="AlphaFoldDB" id="A0A1A9GLQ6"/>
<name>A0A1A9GLQ6_9ACTN</name>
<dbReference type="Pfam" id="PF00034">
    <property type="entry name" value="Cytochrom_C"/>
    <property type="match status" value="1"/>
</dbReference>
<dbReference type="InterPro" id="IPR036909">
    <property type="entry name" value="Cyt_c-like_dom_sf"/>
</dbReference>
<dbReference type="Pfam" id="PF13442">
    <property type="entry name" value="Cytochrome_CBB3"/>
    <property type="match status" value="2"/>
</dbReference>
<dbReference type="PATRIC" id="fig|1300347.3.peg.2839"/>
<dbReference type="STRING" id="1300347.I601_2841"/>
<keyword evidence="1" id="KW-0813">Transport</keyword>
<dbReference type="PROSITE" id="PS51007">
    <property type="entry name" value="CYTC"/>
    <property type="match status" value="3"/>
</dbReference>
<dbReference type="Gene3D" id="1.10.760.10">
    <property type="entry name" value="Cytochrome c-like domain"/>
    <property type="match status" value="3"/>
</dbReference>
<dbReference type="EMBL" id="CP015079">
    <property type="protein sequence ID" value="ANH39257.1"/>
    <property type="molecule type" value="Genomic_DNA"/>
</dbReference>
<sequence length="382" mass="40390">MRTSIATGVLAVLLAAGAATGVYYLLDQRGSDDISAADVSTDEGQAAPAAFDEAWAPEPEAYAALTQHGAEVYAANCFACHGGVGNGEGPWAPTLSTPARDFTDTSWMQTQSDGVFFTSILRGVPGTPMPAFAGRLSEKDMWAVTAYIRGFSPKVALDQPQVDEVLRSQGKEVFAAQCAGCHGEFGAGDGQAAKSFGTQPRALADGDWLSGKGDQQLHDVIVEGIPGTSMPSFYDELDAREVDSVVAYLRELADVEQRPNPLSGWAQESYRAYCASCHGVDGDGRGVAAARLEPAPQSFRNPTWMAGQTDEKLAKAVRLGRAGTAMPAFRALLSDAEIERLVEYVRAFAGPEAIPGAASAYRYDPATVPGARSKQPARSSER</sequence>
<protein>
    <submittedName>
        <fullName evidence="8">Cbb3-type cytochrome c oxidase subunit CcoP</fullName>
    </submittedName>
</protein>
<dbReference type="GO" id="GO:0009055">
    <property type="term" value="F:electron transfer activity"/>
    <property type="evidence" value="ECO:0007669"/>
    <property type="project" value="InterPro"/>
</dbReference>